<dbReference type="SUPFAM" id="SSF53955">
    <property type="entry name" value="Lysozyme-like"/>
    <property type="match status" value="1"/>
</dbReference>
<comment type="caution">
    <text evidence="2">The sequence shown here is derived from an EMBL/GenBank/DDBJ whole genome shotgun (WGS) entry which is preliminary data.</text>
</comment>
<organism evidence="2 3">
    <name type="scientific">Sphingomonas oligophenolica</name>
    <dbReference type="NCBI Taxonomy" id="301154"/>
    <lineage>
        <taxon>Bacteria</taxon>
        <taxon>Pseudomonadati</taxon>
        <taxon>Pseudomonadota</taxon>
        <taxon>Alphaproteobacteria</taxon>
        <taxon>Sphingomonadales</taxon>
        <taxon>Sphingomonadaceae</taxon>
        <taxon>Sphingomonas</taxon>
    </lineage>
</organism>
<feature type="region of interest" description="Disordered" evidence="1">
    <location>
        <begin position="1"/>
        <end position="65"/>
    </location>
</feature>
<reference evidence="2 3" key="1">
    <citation type="submission" date="2024-05" db="EMBL/GenBank/DDBJ databases">
        <authorList>
            <person name="Liu Q."/>
            <person name="Xin Y.-H."/>
        </authorList>
    </citation>
    <scope>NUCLEOTIDE SEQUENCE [LARGE SCALE GENOMIC DNA]</scope>
    <source>
        <strain evidence="2 3">CGMCC 1.10181</strain>
    </source>
</reference>
<feature type="region of interest" description="Disordered" evidence="1">
    <location>
        <begin position="153"/>
        <end position="256"/>
    </location>
</feature>
<sequence length="526" mass="55003">MPIDPFTDPSDAVDSTAQPPASPAEAPATNPSAAPGAGAPPLSIGQTSPAGPPPPAPPATKQGSLRVPDDMAALHPKGGYIAMRLLSRMQRDLDVLTEGKRAATYPEVEEYLGHALVAEGIAPRGYSAAQAATWWAMGGSAALRAPANGGGDGGLIARGPSETNGGEVIDPEAGPNVVDGGLSSQPGNGGSGGPTPDYSADDSARDAAPDMAAPGVSDASTPPDSASTTENASVAIADPTPATPSPASAKATQAADAKAAKDDGAKAAMDDAIARAKQAIAAAKTIVKTQSPAPFGDDLLKRFGGFGGQKYSFGNDYRTTPQMRAWLPEIEPLAKPDIPYPDGLQINEKRSPAERKKIRDYVAYLYTLPEVKALLDVIAHNEGADKLGYYLSHGKNPPKLPDLDTFHGGRSASGRYQIEPGPWQNFGQKLWSRNDFSPVTQDLIAITQLYQSRAIDALMNGDLSRALTLASGVFASIHVSMDEDHSRYGYQDKNRLQGGPKSPSQPFRDLPAEFARHLALRRAEFS</sequence>
<keyword evidence="3" id="KW-1185">Reference proteome</keyword>
<accession>A0ABU9Y8A1</accession>
<gene>
    <name evidence="2" type="ORF">ABC974_20520</name>
</gene>
<feature type="compositionally biased region" description="Low complexity" evidence="1">
    <location>
        <begin position="235"/>
        <end position="256"/>
    </location>
</feature>
<dbReference type="Gene3D" id="1.10.530.10">
    <property type="match status" value="1"/>
</dbReference>
<protein>
    <submittedName>
        <fullName evidence="2">Uncharacterized protein</fullName>
    </submittedName>
</protein>
<feature type="compositionally biased region" description="Low complexity" evidence="1">
    <location>
        <begin position="15"/>
        <end position="41"/>
    </location>
</feature>
<evidence type="ECO:0000256" key="1">
    <source>
        <dbReference type="SAM" id="MobiDB-lite"/>
    </source>
</evidence>
<name>A0ABU9Y8A1_9SPHN</name>
<evidence type="ECO:0000313" key="2">
    <source>
        <dbReference type="EMBL" id="MEN2792025.1"/>
    </source>
</evidence>
<evidence type="ECO:0000313" key="3">
    <source>
        <dbReference type="Proteomes" id="UP001419910"/>
    </source>
</evidence>
<dbReference type="RefSeq" id="WP_343889790.1">
    <property type="nucleotide sequence ID" value="NZ_BAAAEH010000024.1"/>
</dbReference>
<dbReference type="EMBL" id="JBDIME010000022">
    <property type="protein sequence ID" value="MEN2792025.1"/>
    <property type="molecule type" value="Genomic_DNA"/>
</dbReference>
<dbReference type="InterPro" id="IPR023346">
    <property type="entry name" value="Lysozyme-like_dom_sf"/>
</dbReference>
<proteinExistence type="predicted"/>
<feature type="compositionally biased region" description="Polar residues" evidence="1">
    <location>
        <begin position="218"/>
        <end position="232"/>
    </location>
</feature>
<dbReference type="Proteomes" id="UP001419910">
    <property type="component" value="Unassembled WGS sequence"/>
</dbReference>
<feature type="region of interest" description="Disordered" evidence="1">
    <location>
        <begin position="489"/>
        <end position="508"/>
    </location>
</feature>